<reference evidence="7 8" key="1">
    <citation type="submission" date="2019-03" db="EMBL/GenBank/DDBJ databases">
        <title>First draft genome of Liparis tanakae, snailfish: a comprehensive survey of snailfish specific genes.</title>
        <authorList>
            <person name="Kim W."/>
            <person name="Song I."/>
            <person name="Jeong J.-H."/>
            <person name="Kim D."/>
            <person name="Kim S."/>
            <person name="Ryu S."/>
            <person name="Song J.Y."/>
            <person name="Lee S.K."/>
        </authorList>
    </citation>
    <scope>NUCLEOTIDE SEQUENCE [LARGE SCALE GENOMIC DNA]</scope>
    <source>
        <tissue evidence="7">Muscle</tissue>
    </source>
</reference>
<dbReference type="EMBL" id="SRLO01000076">
    <property type="protein sequence ID" value="TNN78093.1"/>
    <property type="molecule type" value="Genomic_DNA"/>
</dbReference>
<keyword evidence="1" id="KW-0479">Metal-binding</keyword>
<evidence type="ECO:0000256" key="3">
    <source>
        <dbReference type="ARBA" id="ARBA00022833"/>
    </source>
</evidence>
<dbReference type="Gene3D" id="2.60.40.2690">
    <property type="match status" value="1"/>
</dbReference>
<name>A0A4Z2ILQ1_9TELE</name>
<feature type="domain" description="SF3A2" evidence="6">
    <location>
        <begin position="88"/>
        <end position="159"/>
    </location>
</feature>
<gene>
    <name evidence="7" type="primary">Sf3a2</name>
    <name evidence="7" type="ORF">EYF80_011598</name>
</gene>
<dbReference type="PANTHER" id="PTHR23205">
    <property type="entry name" value="SPLICING FACTOR 3A SUBUNIT 2"/>
    <property type="match status" value="1"/>
</dbReference>
<accession>A0A4Z2ILQ1</accession>
<evidence type="ECO:0000259" key="6">
    <source>
        <dbReference type="Pfam" id="PF16835"/>
    </source>
</evidence>
<dbReference type="GO" id="GO:0008270">
    <property type="term" value="F:zinc ion binding"/>
    <property type="evidence" value="ECO:0007669"/>
    <property type="project" value="UniProtKB-KW"/>
</dbReference>
<proteinExistence type="predicted"/>
<sequence>MPAPNSSFFSRADSAAISDGWRLRDTISFSLKRIPVTDAVKQGSYLAHTQGKKHQTNLARRAAKEAKEAPAQPAPAKVKVEVKKFVKIGRPGYKVTKQRDSETGQQSLLFQIDYPEIAEGIGPRHRFMSAYEQRIEPPDRRWQYLLLAAEPYETIAFKLCILLGLCLFFFSILIFLICCSVQNAFWLLWPIMSSDCPDFRSDILGGQRQYKDSKWSSRKVEQKCLSLYSLLGSSGGVKVGKDERVWNVWAAESNK</sequence>
<dbReference type="InterPro" id="IPR031781">
    <property type="entry name" value="SF3A2_dom"/>
</dbReference>
<keyword evidence="4" id="KW-0539">Nucleus</keyword>
<keyword evidence="5" id="KW-0812">Transmembrane</keyword>
<keyword evidence="5" id="KW-1133">Transmembrane helix</keyword>
<keyword evidence="5" id="KW-0472">Membrane</keyword>
<dbReference type="Pfam" id="PF16835">
    <property type="entry name" value="SF3A2"/>
    <property type="match status" value="1"/>
</dbReference>
<feature type="transmembrane region" description="Helical" evidence="5">
    <location>
        <begin position="159"/>
        <end position="189"/>
    </location>
</feature>
<organism evidence="7 8">
    <name type="scientific">Liparis tanakae</name>
    <name type="common">Tanaka's snailfish</name>
    <dbReference type="NCBI Taxonomy" id="230148"/>
    <lineage>
        <taxon>Eukaryota</taxon>
        <taxon>Metazoa</taxon>
        <taxon>Chordata</taxon>
        <taxon>Craniata</taxon>
        <taxon>Vertebrata</taxon>
        <taxon>Euteleostomi</taxon>
        <taxon>Actinopterygii</taxon>
        <taxon>Neopterygii</taxon>
        <taxon>Teleostei</taxon>
        <taxon>Neoteleostei</taxon>
        <taxon>Acanthomorphata</taxon>
        <taxon>Eupercaria</taxon>
        <taxon>Perciformes</taxon>
        <taxon>Cottioidei</taxon>
        <taxon>Cottales</taxon>
        <taxon>Liparidae</taxon>
        <taxon>Liparis</taxon>
    </lineage>
</organism>
<evidence type="ECO:0000256" key="4">
    <source>
        <dbReference type="ARBA" id="ARBA00023242"/>
    </source>
</evidence>
<keyword evidence="3" id="KW-0862">Zinc</keyword>
<evidence type="ECO:0000256" key="1">
    <source>
        <dbReference type="ARBA" id="ARBA00022723"/>
    </source>
</evidence>
<keyword evidence="2" id="KW-0863">Zinc-finger</keyword>
<dbReference type="InterPro" id="IPR052092">
    <property type="entry name" value="SF3A2"/>
</dbReference>
<keyword evidence="8" id="KW-1185">Reference proteome</keyword>
<evidence type="ECO:0000256" key="5">
    <source>
        <dbReference type="SAM" id="Phobius"/>
    </source>
</evidence>
<protein>
    <submittedName>
        <fullName evidence="7">Splicing factor 3A subunit 2</fullName>
    </submittedName>
</protein>
<evidence type="ECO:0000256" key="2">
    <source>
        <dbReference type="ARBA" id="ARBA00022771"/>
    </source>
</evidence>
<dbReference type="GO" id="GO:0071013">
    <property type="term" value="C:catalytic step 2 spliceosome"/>
    <property type="evidence" value="ECO:0007669"/>
    <property type="project" value="TreeGrafter"/>
</dbReference>
<dbReference type="PANTHER" id="PTHR23205:SF0">
    <property type="entry name" value="SPLICING FACTOR 3A SUBUNIT 2"/>
    <property type="match status" value="1"/>
</dbReference>
<evidence type="ECO:0000313" key="8">
    <source>
        <dbReference type="Proteomes" id="UP000314294"/>
    </source>
</evidence>
<dbReference type="Proteomes" id="UP000314294">
    <property type="component" value="Unassembled WGS sequence"/>
</dbReference>
<dbReference type="GO" id="GO:0071004">
    <property type="term" value="C:U2-type prespliceosome"/>
    <property type="evidence" value="ECO:0007669"/>
    <property type="project" value="TreeGrafter"/>
</dbReference>
<dbReference type="SMART" id="SM01050">
    <property type="entry name" value="CactinC_cactus"/>
    <property type="match status" value="1"/>
</dbReference>
<comment type="caution">
    <text evidence="7">The sequence shown here is derived from an EMBL/GenBank/DDBJ whole genome shotgun (WGS) entry which is preliminary data.</text>
</comment>
<dbReference type="GO" id="GO:0005686">
    <property type="term" value="C:U2 snRNP"/>
    <property type="evidence" value="ECO:0007669"/>
    <property type="project" value="TreeGrafter"/>
</dbReference>
<evidence type="ECO:0000313" key="7">
    <source>
        <dbReference type="EMBL" id="TNN78093.1"/>
    </source>
</evidence>
<dbReference type="GO" id="GO:0000245">
    <property type="term" value="P:spliceosomal complex assembly"/>
    <property type="evidence" value="ECO:0007669"/>
    <property type="project" value="TreeGrafter"/>
</dbReference>
<dbReference type="AlphaFoldDB" id="A0A4Z2ILQ1"/>
<dbReference type="OrthoDB" id="10250970at2759"/>